<dbReference type="AlphaFoldDB" id="H6NE28"/>
<evidence type="ECO:0000259" key="7">
    <source>
        <dbReference type="Pfam" id="PF02397"/>
    </source>
</evidence>
<evidence type="ECO:0000256" key="4">
    <source>
        <dbReference type="ARBA" id="ARBA00022989"/>
    </source>
</evidence>
<feature type="transmembrane region" description="Helical" evidence="6">
    <location>
        <begin position="31"/>
        <end position="50"/>
    </location>
</feature>
<dbReference type="KEGG" id="pmq:PM3016_6349"/>
<keyword evidence="3 6" id="KW-0812">Transmembrane</keyword>
<dbReference type="Pfam" id="PF04932">
    <property type="entry name" value="Wzy_C"/>
    <property type="match status" value="1"/>
</dbReference>
<dbReference type="InterPro" id="IPR007016">
    <property type="entry name" value="O-antigen_ligase-rel_domated"/>
</dbReference>
<dbReference type="Proteomes" id="UP000007523">
    <property type="component" value="Chromosome"/>
</dbReference>
<feature type="transmembrane region" description="Helical" evidence="6">
    <location>
        <begin position="203"/>
        <end position="227"/>
    </location>
</feature>
<feature type="transmembrane region" description="Helical" evidence="6">
    <location>
        <begin position="124"/>
        <end position="145"/>
    </location>
</feature>
<dbReference type="GO" id="GO:0016780">
    <property type="term" value="F:phosphotransferase activity, for other substituted phosphate groups"/>
    <property type="evidence" value="ECO:0007669"/>
    <property type="project" value="TreeGrafter"/>
</dbReference>
<dbReference type="GO" id="GO:0016020">
    <property type="term" value="C:membrane"/>
    <property type="evidence" value="ECO:0007669"/>
    <property type="project" value="UniProtKB-SubCell"/>
</dbReference>
<feature type="transmembrane region" description="Helical" evidence="6">
    <location>
        <begin position="351"/>
        <end position="374"/>
    </location>
</feature>
<feature type="transmembrane region" description="Helical" evidence="6">
    <location>
        <begin position="287"/>
        <end position="306"/>
    </location>
</feature>
<feature type="transmembrane region" description="Helical" evidence="6">
    <location>
        <begin position="239"/>
        <end position="266"/>
    </location>
</feature>
<gene>
    <name evidence="9" type="ORF">PM3016_6349</name>
</gene>
<feature type="transmembrane region" description="Helical" evidence="6">
    <location>
        <begin position="62"/>
        <end position="80"/>
    </location>
</feature>
<feature type="transmembrane region" description="Helical" evidence="6">
    <location>
        <begin position="386"/>
        <end position="410"/>
    </location>
</feature>
<reference evidence="9 10" key="1">
    <citation type="journal article" date="2012" name="J. Bacteriol.">
        <title>Complete Genome Sequence of Paenibacillus mucilaginosus 3016, a Bacterium Functional as Microbial Fertilizer.</title>
        <authorList>
            <person name="Ma M."/>
            <person name="Wang Z."/>
            <person name="Li L."/>
            <person name="Jiang X."/>
            <person name="Guan D."/>
            <person name="Cao F."/>
            <person name="Chen H."/>
            <person name="Wang X."/>
            <person name="Shen D."/>
            <person name="Du B."/>
            <person name="Li J."/>
        </authorList>
    </citation>
    <scope>NUCLEOTIDE SEQUENCE [LARGE SCALE GENOMIC DNA]</scope>
    <source>
        <strain evidence="9 10">3016</strain>
    </source>
</reference>
<feature type="transmembrane region" description="Helical" evidence="6">
    <location>
        <begin position="86"/>
        <end position="103"/>
    </location>
</feature>
<comment type="similarity">
    <text evidence="2">Belongs to the bacterial sugar transferase family.</text>
</comment>
<keyword evidence="5 6" id="KW-0472">Membrane</keyword>
<feature type="domain" description="Bacterial sugar transferase" evidence="7">
    <location>
        <begin position="425"/>
        <end position="597"/>
    </location>
</feature>
<evidence type="ECO:0000256" key="5">
    <source>
        <dbReference type="ARBA" id="ARBA00023136"/>
    </source>
</evidence>
<dbReference type="PANTHER" id="PTHR30576:SF10">
    <property type="entry name" value="SLL5057 PROTEIN"/>
    <property type="match status" value="1"/>
</dbReference>
<name>H6NE28_9BACL</name>
<evidence type="ECO:0000313" key="10">
    <source>
        <dbReference type="Proteomes" id="UP000007523"/>
    </source>
</evidence>
<dbReference type="InterPro" id="IPR003362">
    <property type="entry name" value="Bact_transf"/>
</dbReference>
<sequence length="661" mass="75792">MVPLMKSLIFSLFFIGIAVLTYDSLPYFEFSVYRPIAMFPLFAASVLMLFERFRFHQGDIFLIAFFIYSCSNSLIKAAVYNDLSSSMEHMITLVIGISIYRVAMYAGRHIKEQAAGTQTLNKALMIAFVPAILAGFMQFFDAFFVHNGFSKALTSLFSEQVYHNRIQMLSGEPSWAALHMITGGLLIYFLYDKQNKRSWMVIALALLLIMTFSAYAYAVILIAFFIYMLINSKQRLKMLVIMGLMFSFIFVLVPFLIKTFGVSGYYTHRFNLDNMSLDYLMRTDNSFFVRFVFPVIGFIEFARHPLTGMGGGFYYREFADTLLQYFDVGLKFREVSDMVLRTPEMATSRNLYAKLFSEEGFIGVVLFFGFLVSIFKQSCTTQYSKFVFAICLSSVMNFDSYAFIDFWLLIGLIRGGFFATEPGLPLVPVKVAILIKLEDPKGPVFFKQQRVGKNEALFHMFKFRSMVSNAEELLAQLLSQNEVSGHMFKMKNDPRITRIGRFIRKTSLDELPQLWNVLRGDMSLVGPRPPLPREVKEYSNYHKQRLSVTPGCTGLWQVSGRSQLGFEEMVELDLKYIANRNLFFDIKIILKTVKVLLGESESGYVVEPQDYRGITACIEAMAVTDSAELRRMGLNGRTYLESYLKKEQSIEKYSLLLEISC</sequence>
<proteinExistence type="inferred from homology"/>
<dbReference type="HOGENOM" id="CLU_414952_0_0_9"/>
<organism evidence="9 10">
    <name type="scientific">Paenibacillus mucilaginosus 3016</name>
    <dbReference type="NCBI Taxonomy" id="1116391"/>
    <lineage>
        <taxon>Bacteria</taxon>
        <taxon>Bacillati</taxon>
        <taxon>Bacillota</taxon>
        <taxon>Bacilli</taxon>
        <taxon>Bacillales</taxon>
        <taxon>Paenibacillaceae</taxon>
        <taxon>Paenibacillus</taxon>
    </lineage>
</organism>
<dbReference type="EMBL" id="CP003235">
    <property type="protein sequence ID" value="AFC32981.1"/>
    <property type="molecule type" value="Genomic_DNA"/>
</dbReference>
<keyword evidence="10" id="KW-1185">Reference proteome</keyword>
<evidence type="ECO:0000313" key="9">
    <source>
        <dbReference type="EMBL" id="AFC32981.1"/>
    </source>
</evidence>
<dbReference type="Pfam" id="PF02397">
    <property type="entry name" value="Bac_transf"/>
    <property type="match status" value="1"/>
</dbReference>
<dbReference type="PANTHER" id="PTHR30576">
    <property type="entry name" value="COLANIC BIOSYNTHESIS UDP-GLUCOSE LIPID CARRIER TRANSFERASE"/>
    <property type="match status" value="1"/>
</dbReference>
<evidence type="ECO:0000256" key="2">
    <source>
        <dbReference type="ARBA" id="ARBA00006464"/>
    </source>
</evidence>
<protein>
    <submittedName>
        <fullName evidence="9">Uncharacterized protein</fullName>
    </submittedName>
</protein>
<accession>H6NE28</accession>
<feature type="transmembrane region" description="Helical" evidence="6">
    <location>
        <begin position="174"/>
        <end position="191"/>
    </location>
</feature>
<evidence type="ECO:0000256" key="1">
    <source>
        <dbReference type="ARBA" id="ARBA00004141"/>
    </source>
</evidence>
<dbReference type="STRING" id="1116391.PM3016_6349"/>
<evidence type="ECO:0000256" key="6">
    <source>
        <dbReference type="SAM" id="Phobius"/>
    </source>
</evidence>
<comment type="subcellular location">
    <subcellularLocation>
        <location evidence="1">Membrane</location>
        <topology evidence="1">Multi-pass membrane protein</topology>
    </subcellularLocation>
</comment>
<evidence type="ECO:0000256" key="3">
    <source>
        <dbReference type="ARBA" id="ARBA00022692"/>
    </source>
</evidence>
<evidence type="ECO:0000259" key="8">
    <source>
        <dbReference type="Pfam" id="PF04932"/>
    </source>
</evidence>
<feature type="domain" description="O-antigen ligase-related" evidence="8">
    <location>
        <begin position="200"/>
        <end position="368"/>
    </location>
</feature>
<keyword evidence="4 6" id="KW-1133">Transmembrane helix</keyword>